<dbReference type="Pfam" id="PF02661">
    <property type="entry name" value="Fic"/>
    <property type="match status" value="1"/>
</dbReference>
<evidence type="ECO:0000313" key="9">
    <source>
        <dbReference type="EMBL" id="PAU95404.1"/>
    </source>
</evidence>
<evidence type="ECO:0000259" key="8">
    <source>
        <dbReference type="PROSITE" id="PS51459"/>
    </source>
</evidence>
<sequence length="229" mass="27031">MAKSGELSQLKELIEVFPDKFPPTDEGVKAANALARTNYEALDNEILPDINRRIQEGSLVLTDHICLQLCKILHEFLFSDIISINGQFRKKEHPNKGAVFFGGQKRQEFRPRFRGAPPDKIQDHLKESFSFLRRKNEDKALENALHFYQKFVFTHPFYDGNGRIARLFVNMYLYQFGLYINWKNLQDKGSFLKKLNYYHETNIEEHFGWWVQVCEKEVFEISEEDEESE</sequence>
<dbReference type="InterPro" id="IPR036597">
    <property type="entry name" value="Fido-like_dom_sf"/>
</dbReference>
<protein>
    <recommendedName>
        <fullName evidence="5">protein adenylyltransferase</fullName>
        <ecNumber evidence="5">2.7.7.108</ecNumber>
    </recommendedName>
</protein>
<dbReference type="GO" id="GO:0051302">
    <property type="term" value="P:regulation of cell division"/>
    <property type="evidence" value="ECO:0007669"/>
    <property type="project" value="TreeGrafter"/>
</dbReference>
<evidence type="ECO:0000313" key="10">
    <source>
        <dbReference type="Proteomes" id="UP000218831"/>
    </source>
</evidence>
<keyword evidence="4" id="KW-0067">ATP-binding</keyword>
<comment type="catalytic activity">
    <reaction evidence="6">
        <text>L-threonyl-[protein] + ATP = 3-O-(5'-adenylyl)-L-threonyl-[protein] + diphosphate</text>
        <dbReference type="Rhea" id="RHEA:54292"/>
        <dbReference type="Rhea" id="RHEA-COMP:11060"/>
        <dbReference type="Rhea" id="RHEA-COMP:13847"/>
        <dbReference type="ChEBI" id="CHEBI:30013"/>
        <dbReference type="ChEBI" id="CHEBI:30616"/>
        <dbReference type="ChEBI" id="CHEBI:33019"/>
        <dbReference type="ChEBI" id="CHEBI:138113"/>
        <dbReference type="EC" id="2.7.7.108"/>
    </reaction>
</comment>
<gene>
    <name evidence="9" type="ORF">CK503_04195</name>
</gene>
<dbReference type="PANTHER" id="PTHR39560:SF1">
    <property type="entry name" value="PROTEIN ADENYLYLTRANSFERASE FIC-RELATED"/>
    <property type="match status" value="1"/>
</dbReference>
<evidence type="ECO:0000256" key="2">
    <source>
        <dbReference type="ARBA" id="ARBA00022695"/>
    </source>
</evidence>
<dbReference type="GO" id="GO:0070733">
    <property type="term" value="F:AMPylase activity"/>
    <property type="evidence" value="ECO:0007669"/>
    <property type="project" value="UniProtKB-EC"/>
</dbReference>
<keyword evidence="10" id="KW-1185">Reference proteome</keyword>
<dbReference type="EMBL" id="NSKE01000002">
    <property type="protein sequence ID" value="PAU95404.1"/>
    <property type="molecule type" value="Genomic_DNA"/>
</dbReference>
<dbReference type="InterPro" id="IPR003812">
    <property type="entry name" value="Fido"/>
</dbReference>
<evidence type="ECO:0000256" key="3">
    <source>
        <dbReference type="ARBA" id="ARBA00022741"/>
    </source>
</evidence>
<accession>A0A2A2GEI6</accession>
<dbReference type="SUPFAM" id="SSF140931">
    <property type="entry name" value="Fic-like"/>
    <property type="match status" value="1"/>
</dbReference>
<dbReference type="RefSeq" id="WP_095605531.1">
    <property type="nucleotide sequence ID" value="NZ_NSKE01000002.1"/>
</dbReference>
<keyword evidence="3" id="KW-0547">Nucleotide-binding</keyword>
<dbReference type="EC" id="2.7.7.108" evidence="5"/>
<evidence type="ECO:0000256" key="4">
    <source>
        <dbReference type="ARBA" id="ARBA00022840"/>
    </source>
</evidence>
<dbReference type="Proteomes" id="UP000218831">
    <property type="component" value="Unassembled WGS sequence"/>
</dbReference>
<dbReference type="Gene3D" id="1.10.3290.10">
    <property type="entry name" value="Fido-like domain"/>
    <property type="match status" value="1"/>
</dbReference>
<organism evidence="9 10">
    <name type="scientific">Fodinibius salipaludis</name>
    <dbReference type="NCBI Taxonomy" id="2032627"/>
    <lineage>
        <taxon>Bacteria</taxon>
        <taxon>Pseudomonadati</taxon>
        <taxon>Balneolota</taxon>
        <taxon>Balneolia</taxon>
        <taxon>Balneolales</taxon>
        <taxon>Balneolaceae</taxon>
        <taxon>Fodinibius</taxon>
    </lineage>
</organism>
<dbReference type="PROSITE" id="PS51459">
    <property type="entry name" value="FIDO"/>
    <property type="match status" value="1"/>
</dbReference>
<feature type="domain" description="Fido" evidence="8">
    <location>
        <begin position="65"/>
        <end position="213"/>
    </location>
</feature>
<comment type="caution">
    <text evidence="9">The sequence shown here is derived from an EMBL/GenBank/DDBJ whole genome shotgun (WGS) entry which is preliminary data.</text>
</comment>
<proteinExistence type="predicted"/>
<dbReference type="GO" id="GO:0005524">
    <property type="term" value="F:ATP binding"/>
    <property type="evidence" value="ECO:0007669"/>
    <property type="project" value="UniProtKB-KW"/>
</dbReference>
<evidence type="ECO:0000256" key="7">
    <source>
        <dbReference type="ARBA" id="ARBA00048696"/>
    </source>
</evidence>
<evidence type="ECO:0000256" key="1">
    <source>
        <dbReference type="ARBA" id="ARBA00022679"/>
    </source>
</evidence>
<keyword evidence="1" id="KW-0808">Transferase</keyword>
<keyword evidence="2" id="KW-0548">Nucleotidyltransferase</keyword>
<reference evidence="9 10" key="1">
    <citation type="submission" date="2017-08" db="EMBL/GenBank/DDBJ databases">
        <title>Aliifodinibius alkalisoli sp. nov., isolated from saline alkaline soil.</title>
        <authorList>
            <person name="Liu D."/>
            <person name="Zhang G."/>
        </authorList>
    </citation>
    <scope>NUCLEOTIDE SEQUENCE [LARGE SCALE GENOMIC DNA]</scope>
    <source>
        <strain evidence="9 10">WN023</strain>
    </source>
</reference>
<evidence type="ECO:0000256" key="6">
    <source>
        <dbReference type="ARBA" id="ARBA00047939"/>
    </source>
</evidence>
<evidence type="ECO:0000256" key="5">
    <source>
        <dbReference type="ARBA" id="ARBA00034531"/>
    </source>
</evidence>
<dbReference type="AlphaFoldDB" id="A0A2A2GEI6"/>
<dbReference type="PANTHER" id="PTHR39560">
    <property type="entry name" value="PROTEIN ADENYLYLTRANSFERASE FIC-RELATED"/>
    <property type="match status" value="1"/>
</dbReference>
<comment type="catalytic activity">
    <reaction evidence="7">
        <text>L-tyrosyl-[protein] + ATP = O-(5'-adenylyl)-L-tyrosyl-[protein] + diphosphate</text>
        <dbReference type="Rhea" id="RHEA:54288"/>
        <dbReference type="Rhea" id="RHEA-COMP:10136"/>
        <dbReference type="Rhea" id="RHEA-COMP:13846"/>
        <dbReference type="ChEBI" id="CHEBI:30616"/>
        <dbReference type="ChEBI" id="CHEBI:33019"/>
        <dbReference type="ChEBI" id="CHEBI:46858"/>
        <dbReference type="ChEBI" id="CHEBI:83624"/>
        <dbReference type="EC" id="2.7.7.108"/>
    </reaction>
</comment>
<name>A0A2A2GEI6_9BACT</name>
<dbReference type="OrthoDB" id="9814400at2"/>